<comment type="caution">
    <text evidence="5">The sequence shown here is derived from an EMBL/GenBank/DDBJ whole genome shotgun (WGS) entry which is preliminary data.</text>
</comment>
<protein>
    <submittedName>
        <fullName evidence="5">2-keto-4-pentenoate hydratase/2-oxohepta-3-ene-1,7-dioic acid hydratase in catechol pathway</fullName>
    </submittedName>
</protein>
<evidence type="ECO:0000313" key="5">
    <source>
        <dbReference type="EMBL" id="REG11120.1"/>
    </source>
</evidence>
<dbReference type="GO" id="GO:0019752">
    <property type="term" value="P:carboxylic acid metabolic process"/>
    <property type="evidence" value="ECO:0007669"/>
    <property type="project" value="UniProtKB-ARBA"/>
</dbReference>
<dbReference type="InterPro" id="IPR011234">
    <property type="entry name" value="Fumarylacetoacetase-like_C"/>
</dbReference>
<name>A0A347ZSM6_9CHLR</name>
<dbReference type="SUPFAM" id="SSF56529">
    <property type="entry name" value="FAH"/>
    <property type="match status" value="1"/>
</dbReference>
<dbReference type="AlphaFoldDB" id="A0A347ZSM6"/>
<proteinExistence type="inferred from homology"/>
<dbReference type="Gene3D" id="3.90.850.10">
    <property type="entry name" value="Fumarylacetoacetase-like, C-terminal domain"/>
    <property type="match status" value="1"/>
</dbReference>
<evidence type="ECO:0000313" key="6">
    <source>
        <dbReference type="Proteomes" id="UP000256388"/>
    </source>
</evidence>
<dbReference type="InterPro" id="IPR018833">
    <property type="entry name" value="Rv2993c-like_N"/>
</dbReference>
<accession>A0A347ZSM6</accession>
<dbReference type="Pfam" id="PF10370">
    <property type="entry name" value="Rv2993c-like_N"/>
    <property type="match status" value="1"/>
</dbReference>
<evidence type="ECO:0000256" key="2">
    <source>
        <dbReference type="ARBA" id="ARBA00022723"/>
    </source>
</evidence>
<dbReference type="Pfam" id="PF01557">
    <property type="entry name" value="FAA_hydrolase"/>
    <property type="match status" value="1"/>
</dbReference>
<reference evidence="5 6" key="1">
    <citation type="submission" date="2018-08" db="EMBL/GenBank/DDBJ databases">
        <title>Genomic Encyclopedia of Type Strains, Phase IV (KMG-IV): sequencing the most valuable type-strain genomes for metagenomic binning, comparative biology and taxonomic classification.</title>
        <authorList>
            <person name="Goeker M."/>
        </authorList>
    </citation>
    <scope>NUCLEOTIDE SEQUENCE [LARGE SCALE GENOMIC DNA]</scope>
    <source>
        <strain evidence="5 6">DSM 23923</strain>
    </source>
</reference>
<dbReference type="Proteomes" id="UP000256388">
    <property type="component" value="Unassembled WGS sequence"/>
</dbReference>
<dbReference type="InterPro" id="IPR051121">
    <property type="entry name" value="FAH"/>
</dbReference>
<sequence length="256" mass="28236">MQIIRYTQKGQPAQYGWINEGLVGPLSGPPFGAYRRLDADIPLERVTLLAPVVPSKVLAVGRNYPEHAREHDAEIPEIPLIFSKPPTAVIGPNQTIVLPPQSQRVEHEAELAVVIARRGRWIKMDEVRDYILGFTVANDVTARDLQTRDGQWTRAKGFDTFCPLGPWIETDLDPADVLVTCRVNDELRQMASTREMVFNIPQLIVYISSFMTLEAGDVILSGTPAGVGPLLPGDQVEVEIEGVGKLSNPVVADDHI</sequence>
<dbReference type="GO" id="GO:0016853">
    <property type="term" value="F:isomerase activity"/>
    <property type="evidence" value="ECO:0007669"/>
    <property type="project" value="UniProtKB-ARBA"/>
</dbReference>
<dbReference type="PANTHER" id="PTHR42796">
    <property type="entry name" value="FUMARYLACETOACETATE HYDROLASE DOMAIN-CONTAINING PROTEIN 2A-RELATED"/>
    <property type="match status" value="1"/>
</dbReference>
<evidence type="ECO:0000259" key="3">
    <source>
        <dbReference type="Pfam" id="PF01557"/>
    </source>
</evidence>
<dbReference type="EMBL" id="QUMS01000001">
    <property type="protein sequence ID" value="REG11120.1"/>
    <property type="molecule type" value="Genomic_DNA"/>
</dbReference>
<dbReference type="GO" id="GO:0046872">
    <property type="term" value="F:metal ion binding"/>
    <property type="evidence" value="ECO:0007669"/>
    <property type="project" value="UniProtKB-KW"/>
</dbReference>
<feature type="domain" description="Rv2993c-like N-terminal" evidence="4">
    <location>
        <begin position="1"/>
        <end position="51"/>
    </location>
</feature>
<comment type="similarity">
    <text evidence="1">Belongs to the FAH family.</text>
</comment>
<gene>
    <name evidence="5" type="ORF">DFR64_0994</name>
</gene>
<evidence type="ECO:0000256" key="1">
    <source>
        <dbReference type="ARBA" id="ARBA00010211"/>
    </source>
</evidence>
<keyword evidence="2" id="KW-0479">Metal-binding</keyword>
<feature type="domain" description="Fumarylacetoacetase-like C-terminal" evidence="3">
    <location>
        <begin position="56"/>
        <end position="251"/>
    </location>
</feature>
<dbReference type="RefSeq" id="WP_116224262.1">
    <property type="nucleotide sequence ID" value="NZ_AP018437.1"/>
</dbReference>
<dbReference type="OrthoDB" id="9805307at2"/>
<evidence type="ECO:0000259" key="4">
    <source>
        <dbReference type="Pfam" id="PF10370"/>
    </source>
</evidence>
<organism evidence="5 6">
    <name type="scientific">Pelolinea submarina</name>
    <dbReference type="NCBI Taxonomy" id="913107"/>
    <lineage>
        <taxon>Bacteria</taxon>
        <taxon>Bacillati</taxon>
        <taxon>Chloroflexota</taxon>
        <taxon>Anaerolineae</taxon>
        <taxon>Anaerolineales</taxon>
        <taxon>Anaerolineaceae</taxon>
        <taxon>Pelolinea</taxon>
    </lineage>
</organism>
<dbReference type="PANTHER" id="PTHR42796:SF4">
    <property type="entry name" value="FUMARYLACETOACETATE HYDROLASE DOMAIN-CONTAINING PROTEIN 2A"/>
    <property type="match status" value="1"/>
</dbReference>
<dbReference type="InterPro" id="IPR036663">
    <property type="entry name" value="Fumarylacetoacetase_C_sf"/>
</dbReference>
<keyword evidence="6" id="KW-1185">Reference proteome</keyword>
<dbReference type="FunFam" id="3.90.850.10:FF:000002">
    <property type="entry name" value="2-hydroxyhepta-2,4-diene-1,7-dioate isomerase"/>
    <property type="match status" value="1"/>
</dbReference>